<gene>
    <name evidence="1" type="ORF">NSPWAT_0009</name>
</gene>
<dbReference type="EMBL" id="OX336137">
    <property type="protein sequence ID" value="CAI2716869.1"/>
    <property type="molecule type" value="Genomic_DNA"/>
</dbReference>
<dbReference type="Proteomes" id="UP001157733">
    <property type="component" value="Chromosome"/>
</dbReference>
<name>A0ABN8VXV5_9BACT</name>
<evidence type="ECO:0008006" key="3">
    <source>
        <dbReference type="Google" id="ProtNLM"/>
    </source>
</evidence>
<reference evidence="1 2" key="1">
    <citation type="submission" date="2022-09" db="EMBL/GenBank/DDBJ databases">
        <authorList>
            <person name="Kop L."/>
        </authorList>
    </citation>
    <scope>NUCLEOTIDE SEQUENCE [LARGE SCALE GENOMIC DNA]</scope>
    <source>
        <strain evidence="1 2">347</strain>
    </source>
</reference>
<evidence type="ECO:0000313" key="1">
    <source>
        <dbReference type="EMBL" id="CAI2716869.1"/>
    </source>
</evidence>
<keyword evidence="2" id="KW-1185">Reference proteome</keyword>
<dbReference type="RefSeq" id="WP_282009855.1">
    <property type="nucleotide sequence ID" value="NZ_OX336137.1"/>
</dbReference>
<organism evidence="1 2">
    <name type="scientific">Nitrospina watsonii</name>
    <dbReference type="NCBI Taxonomy" id="1323948"/>
    <lineage>
        <taxon>Bacteria</taxon>
        <taxon>Pseudomonadati</taxon>
        <taxon>Nitrospinota/Tectimicrobiota group</taxon>
        <taxon>Nitrospinota</taxon>
        <taxon>Nitrospinia</taxon>
        <taxon>Nitrospinales</taxon>
        <taxon>Nitrospinaceae</taxon>
        <taxon>Nitrospina</taxon>
    </lineage>
</organism>
<sequence>MVIAFLGAACSMGDGDGKDTDGAVDVAALKEKPQDVEGSFTRKAPPLNDAQLAEGSGTEVEGHPDLNTTKKVNRQLVVPKTVEGKWKAVKILIRDKTDDEKSEMKTVTLGDSFTLGASGITVTTGTFLPNFVLTGGEVTSKGNELQNPAVRLVITENGGLLYDGWAFAMYPGMYAFEHPRYSLQLMDFVPESVG</sequence>
<evidence type="ECO:0000313" key="2">
    <source>
        <dbReference type="Proteomes" id="UP001157733"/>
    </source>
</evidence>
<protein>
    <recommendedName>
        <fullName evidence="3">DUF2155 domain-containing protein</fullName>
    </recommendedName>
</protein>
<proteinExistence type="predicted"/>
<accession>A0ABN8VXV5</accession>